<protein>
    <submittedName>
        <fullName evidence="1">Uncharacterized protein</fullName>
    </submittedName>
</protein>
<gene>
    <name evidence="1" type="ORF">PXEA_LOCUS12256</name>
</gene>
<reference evidence="1" key="1">
    <citation type="submission" date="2018-11" db="EMBL/GenBank/DDBJ databases">
        <authorList>
            <consortium name="Pathogen Informatics"/>
        </authorList>
    </citation>
    <scope>NUCLEOTIDE SEQUENCE</scope>
</reference>
<evidence type="ECO:0000313" key="1">
    <source>
        <dbReference type="EMBL" id="VEL18816.1"/>
    </source>
</evidence>
<sequence>MPDVCMHGNQSLYALLGESVVHEGDLDWRRESGLVLRMAALTDDADYDAGETSENVSIPRSDAANYDTYYGRTLPQGAPN</sequence>
<organism evidence="1 2">
    <name type="scientific">Protopolystoma xenopodis</name>
    <dbReference type="NCBI Taxonomy" id="117903"/>
    <lineage>
        <taxon>Eukaryota</taxon>
        <taxon>Metazoa</taxon>
        <taxon>Spiralia</taxon>
        <taxon>Lophotrochozoa</taxon>
        <taxon>Platyhelminthes</taxon>
        <taxon>Monogenea</taxon>
        <taxon>Polyopisthocotylea</taxon>
        <taxon>Polystomatidea</taxon>
        <taxon>Polystomatidae</taxon>
        <taxon>Protopolystoma</taxon>
    </lineage>
</organism>
<accession>A0A448WS11</accession>
<dbReference type="Proteomes" id="UP000784294">
    <property type="component" value="Unassembled WGS sequence"/>
</dbReference>
<dbReference type="AlphaFoldDB" id="A0A448WS11"/>
<name>A0A448WS11_9PLAT</name>
<comment type="caution">
    <text evidence="1">The sequence shown here is derived from an EMBL/GenBank/DDBJ whole genome shotgun (WGS) entry which is preliminary data.</text>
</comment>
<dbReference type="EMBL" id="CAAALY010038825">
    <property type="protein sequence ID" value="VEL18816.1"/>
    <property type="molecule type" value="Genomic_DNA"/>
</dbReference>
<proteinExistence type="predicted"/>
<keyword evidence="2" id="KW-1185">Reference proteome</keyword>
<evidence type="ECO:0000313" key="2">
    <source>
        <dbReference type="Proteomes" id="UP000784294"/>
    </source>
</evidence>